<gene>
    <name evidence="2" type="ORF">F7731_12360</name>
</gene>
<dbReference type="EMBL" id="WBOS01000004">
    <property type="protein sequence ID" value="KAB2336373.1"/>
    <property type="molecule type" value="Genomic_DNA"/>
</dbReference>
<dbReference type="OrthoDB" id="6382410at2"/>
<dbReference type="AlphaFoldDB" id="A0A6L3V5N0"/>
<keyword evidence="2" id="KW-0808">Transferase</keyword>
<keyword evidence="3" id="KW-1185">Reference proteome</keyword>
<feature type="domain" description="N-acetyltransferase" evidence="1">
    <location>
        <begin position="1"/>
        <end position="139"/>
    </location>
</feature>
<organism evidence="2 3">
    <name type="scientific">Cytobacillus depressus</name>
    <dbReference type="NCBI Taxonomy" id="1602942"/>
    <lineage>
        <taxon>Bacteria</taxon>
        <taxon>Bacillati</taxon>
        <taxon>Bacillota</taxon>
        <taxon>Bacilli</taxon>
        <taxon>Bacillales</taxon>
        <taxon>Bacillaceae</taxon>
        <taxon>Cytobacillus</taxon>
    </lineage>
</organism>
<dbReference type="Proteomes" id="UP000481030">
    <property type="component" value="Unassembled WGS sequence"/>
</dbReference>
<sequence>MDKNNINQWNKTNYFDSYPRDYFENKVEAGQLYIMKDKLTGKVVGAVVLLEEDKRWTNDGSKNYYIHNLVSDTEVPGVGIKIINLCEQMALDNGVDAVRLDCQASNIKLNEYYERLGYIYVSEVQEGCYIGNRREKKLGNLCC</sequence>
<reference evidence="2 3" key="1">
    <citation type="journal article" date="2016" name="Antonie Van Leeuwenhoek">
        <title>Bacillus depressus sp. nov., isolated from soil of a sunflower field.</title>
        <authorList>
            <person name="Wei X."/>
            <person name="Xin D."/>
            <person name="Xin Y."/>
            <person name="Zhang H."/>
            <person name="Wang T."/>
            <person name="Zhang J."/>
        </authorList>
    </citation>
    <scope>NUCLEOTIDE SEQUENCE [LARGE SCALE GENOMIC DNA]</scope>
    <source>
        <strain evidence="2 3">BZ1</strain>
    </source>
</reference>
<evidence type="ECO:0000313" key="3">
    <source>
        <dbReference type="Proteomes" id="UP000481030"/>
    </source>
</evidence>
<protein>
    <submittedName>
        <fullName evidence="2">GNAT family N-acetyltransferase</fullName>
    </submittedName>
</protein>
<dbReference type="InterPro" id="IPR016181">
    <property type="entry name" value="Acyl_CoA_acyltransferase"/>
</dbReference>
<dbReference type="InterPro" id="IPR000182">
    <property type="entry name" value="GNAT_dom"/>
</dbReference>
<dbReference type="SUPFAM" id="SSF55729">
    <property type="entry name" value="Acyl-CoA N-acyltransferases (Nat)"/>
    <property type="match status" value="1"/>
</dbReference>
<dbReference type="Pfam" id="PF00583">
    <property type="entry name" value="Acetyltransf_1"/>
    <property type="match status" value="1"/>
</dbReference>
<proteinExistence type="predicted"/>
<dbReference type="PROSITE" id="PS51186">
    <property type="entry name" value="GNAT"/>
    <property type="match status" value="1"/>
</dbReference>
<dbReference type="GO" id="GO:0016747">
    <property type="term" value="F:acyltransferase activity, transferring groups other than amino-acyl groups"/>
    <property type="evidence" value="ECO:0007669"/>
    <property type="project" value="InterPro"/>
</dbReference>
<evidence type="ECO:0000259" key="1">
    <source>
        <dbReference type="PROSITE" id="PS51186"/>
    </source>
</evidence>
<comment type="caution">
    <text evidence="2">The sequence shown here is derived from an EMBL/GenBank/DDBJ whole genome shotgun (WGS) entry which is preliminary data.</text>
</comment>
<dbReference type="Gene3D" id="3.40.630.30">
    <property type="match status" value="1"/>
</dbReference>
<accession>A0A6L3V5N0</accession>
<name>A0A6L3V5N0_9BACI</name>
<evidence type="ECO:0000313" key="2">
    <source>
        <dbReference type="EMBL" id="KAB2336373.1"/>
    </source>
</evidence>